<evidence type="ECO:0000313" key="3">
    <source>
        <dbReference type="Proteomes" id="UP000886741"/>
    </source>
</evidence>
<dbReference type="Proteomes" id="UP000886741">
    <property type="component" value="Unassembled WGS sequence"/>
</dbReference>
<reference evidence="2" key="1">
    <citation type="submission" date="2020-10" db="EMBL/GenBank/DDBJ databases">
        <authorList>
            <person name="Gilroy R."/>
        </authorList>
    </citation>
    <scope>NUCLEOTIDE SEQUENCE</scope>
    <source>
        <strain evidence="2">ChiBcec16-1751</strain>
    </source>
</reference>
<keyword evidence="1" id="KW-0472">Membrane</keyword>
<name>A0A9D1FAH0_9FIRM</name>
<organism evidence="2 3">
    <name type="scientific">Candidatus Avoscillospira avistercoris</name>
    <dbReference type="NCBI Taxonomy" id="2840707"/>
    <lineage>
        <taxon>Bacteria</taxon>
        <taxon>Bacillati</taxon>
        <taxon>Bacillota</taxon>
        <taxon>Clostridia</taxon>
        <taxon>Eubacteriales</taxon>
        <taxon>Oscillospiraceae</taxon>
        <taxon>Oscillospiraceae incertae sedis</taxon>
        <taxon>Candidatus Avoscillospira</taxon>
    </lineage>
</organism>
<evidence type="ECO:0000313" key="2">
    <source>
        <dbReference type="EMBL" id="HIS65179.1"/>
    </source>
</evidence>
<reference evidence="2" key="2">
    <citation type="journal article" date="2021" name="PeerJ">
        <title>Extensive microbial diversity within the chicken gut microbiome revealed by metagenomics and culture.</title>
        <authorList>
            <person name="Gilroy R."/>
            <person name="Ravi A."/>
            <person name="Getino M."/>
            <person name="Pursley I."/>
            <person name="Horton D.L."/>
            <person name="Alikhan N.F."/>
            <person name="Baker D."/>
            <person name="Gharbi K."/>
            <person name="Hall N."/>
            <person name="Watson M."/>
            <person name="Adriaenssens E.M."/>
            <person name="Foster-Nyarko E."/>
            <person name="Jarju S."/>
            <person name="Secka A."/>
            <person name="Antonio M."/>
            <person name="Oren A."/>
            <person name="Chaudhuri R.R."/>
            <person name="La Ragione R."/>
            <person name="Hildebrand F."/>
            <person name="Pallen M.J."/>
        </authorList>
    </citation>
    <scope>NUCLEOTIDE SEQUENCE</scope>
    <source>
        <strain evidence="2">ChiBcec16-1751</strain>
    </source>
</reference>
<feature type="transmembrane region" description="Helical" evidence="1">
    <location>
        <begin position="58"/>
        <end position="77"/>
    </location>
</feature>
<accession>A0A9D1FAH0</accession>
<protein>
    <submittedName>
        <fullName evidence="2">Uncharacterized protein</fullName>
    </submittedName>
</protein>
<dbReference type="AlphaFoldDB" id="A0A9D1FAH0"/>
<keyword evidence="1" id="KW-0812">Transmembrane</keyword>
<dbReference type="EMBL" id="DVJJ01000112">
    <property type="protein sequence ID" value="HIS65179.1"/>
    <property type="molecule type" value="Genomic_DNA"/>
</dbReference>
<feature type="transmembrane region" description="Helical" evidence="1">
    <location>
        <begin position="159"/>
        <end position="178"/>
    </location>
</feature>
<gene>
    <name evidence="2" type="ORF">IAA83_07410</name>
</gene>
<feature type="transmembrane region" description="Helical" evidence="1">
    <location>
        <begin position="20"/>
        <end position="38"/>
    </location>
</feature>
<sequence length="243" mass="27752">MKRQLSLLMLVSRSQLYRTILILAAMAVVQLGLALWRIQHPDINAGIAVETVLDWWPFRWTAALAMAGLFVCFGAMGRRGGWVDYTWYRLPVSQTARMFWSLVGGVLLFLLVWAVQLAAAMGAVFLFRQLQPERYHQQTLFLAAYRSSYFHGLLPLADGWRWVATIFRYVGLGLYGGIAMIRSFCGKRTIHPFVSLIAMAIVTSPLGSYEWEIIVLGVLWLMLCTAFVWLPRWAELEEEEETP</sequence>
<keyword evidence="1" id="KW-1133">Transmembrane helix</keyword>
<proteinExistence type="predicted"/>
<feature type="transmembrane region" description="Helical" evidence="1">
    <location>
        <begin position="98"/>
        <end position="127"/>
    </location>
</feature>
<evidence type="ECO:0000256" key="1">
    <source>
        <dbReference type="SAM" id="Phobius"/>
    </source>
</evidence>
<comment type="caution">
    <text evidence="2">The sequence shown here is derived from an EMBL/GenBank/DDBJ whole genome shotgun (WGS) entry which is preliminary data.</text>
</comment>
<feature type="transmembrane region" description="Helical" evidence="1">
    <location>
        <begin position="213"/>
        <end position="230"/>
    </location>
</feature>